<dbReference type="SUPFAM" id="SSF56801">
    <property type="entry name" value="Acetyl-CoA synthetase-like"/>
    <property type="match status" value="3"/>
</dbReference>
<protein>
    <submittedName>
        <fullName evidence="6">Amino acid adenylation domain-containing protein</fullName>
    </submittedName>
</protein>
<dbReference type="PROSITE" id="PS00455">
    <property type="entry name" value="AMP_BINDING"/>
    <property type="match status" value="2"/>
</dbReference>
<dbReference type="Gene3D" id="3.30.300.30">
    <property type="match status" value="3"/>
</dbReference>
<dbReference type="Gene3D" id="3.30.559.30">
    <property type="entry name" value="Nonribosomal peptide synthetase, condensation domain"/>
    <property type="match status" value="3"/>
</dbReference>
<evidence type="ECO:0000256" key="1">
    <source>
        <dbReference type="ARBA" id="ARBA00001957"/>
    </source>
</evidence>
<dbReference type="PANTHER" id="PTHR45527:SF1">
    <property type="entry name" value="FATTY ACID SYNTHASE"/>
    <property type="match status" value="1"/>
</dbReference>
<dbReference type="InterPro" id="IPR023213">
    <property type="entry name" value="CAT-like_dom_sf"/>
</dbReference>
<feature type="domain" description="Carrier" evidence="5">
    <location>
        <begin position="2031"/>
        <end position="2105"/>
    </location>
</feature>
<dbReference type="CDD" id="cd17646">
    <property type="entry name" value="A_NRPS_AB3403-like"/>
    <property type="match status" value="1"/>
</dbReference>
<comment type="cofactor">
    <cofactor evidence="1">
        <name>pantetheine 4'-phosphate</name>
        <dbReference type="ChEBI" id="CHEBI:47942"/>
    </cofactor>
</comment>
<dbReference type="Gene3D" id="3.30.559.10">
    <property type="entry name" value="Chloramphenicol acetyltransferase-like domain"/>
    <property type="match status" value="3"/>
</dbReference>
<dbReference type="InterPro" id="IPR036736">
    <property type="entry name" value="ACP-like_sf"/>
</dbReference>
<dbReference type="InterPro" id="IPR025110">
    <property type="entry name" value="AMP-bd_C"/>
</dbReference>
<dbReference type="PROSITE" id="PS50075">
    <property type="entry name" value="CARRIER"/>
    <property type="match status" value="3"/>
</dbReference>
<comment type="caution">
    <text evidence="6">The sequence shown here is derived from an EMBL/GenBank/DDBJ whole genome shotgun (WGS) entry which is preliminary data.</text>
</comment>
<name>A0ABR9PM86_9BACT</name>
<dbReference type="InterPro" id="IPR020806">
    <property type="entry name" value="PKS_PP-bd"/>
</dbReference>
<evidence type="ECO:0000313" key="6">
    <source>
        <dbReference type="EMBL" id="MBE4749001.1"/>
    </source>
</evidence>
<dbReference type="Gene3D" id="3.40.50.980">
    <property type="match status" value="6"/>
</dbReference>
<dbReference type="CDD" id="cd12116">
    <property type="entry name" value="A_NRPS_Ta1_like"/>
    <property type="match status" value="1"/>
</dbReference>
<dbReference type="SUPFAM" id="SSF47336">
    <property type="entry name" value="ACP-like"/>
    <property type="match status" value="3"/>
</dbReference>
<dbReference type="SUPFAM" id="SSF52777">
    <property type="entry name" value="CoA-dependent acyltransferases"/>
    <property type="match status" value="6"/>
</dbReference>
<dbReference type="SMART" id="SM00823">
    <property type="entry name" value="PKS_PP"/>
    <property type="match status" value="3"/>
</dbReference>
<feature type="compositionally biased region" description="Basic and acidic residues" evidence="4">
    <location>
        <begin position="2014"/>
        <end position="2028"/>
    </location>
</feature>
<proteinExistence type="predicted"/>
<dbReference type="RefSeq" id="WP_193348415.1">
    <property type="nucleotide sequence ID" value="NZ_CBCSIP010000115.1"/>
</dbReference>
<accession>A0ABR9PM86</accession>
<dbReference type="InterPro" id="IPR045851">
    <property type="entry name" value="AMP-bd_C_sf"/>
</dbReference>
<organism evidence="6 7">
    <name type="scientific">Corallococcus soli</name>
    <dbReference type="NCBI Taxonomy" id="2710757"/>
    <lineage>
        <taxon>Bacteria</taxon>
        <taxon>Pseudomonadati</taxon>
        <taxon>Myxococcota</taxon>
        <taxon>Myxococcia</taxon>
        <taxon>Myxococcales</taxon>
        <taxon>Cystobacterineae</taxon>
        <taxon>Myxococcaceae</taxon>
        <taxon>Corallococcus</taxon>
    </lineage>
</organism>
<dbReference type="CDD" id="cd19531">
    <property type="entry name" value="LCL_NRPS-like"/>
    <property type="match status" value="2"/>
</dbReference>
<dbReference type="Pfam" id="PF00975">
    <property type="entry name" value="Thioesterase"/>
    <property type="match status" value="1"/>
</dbReference>
<dbReference type="PROSITE" id="PS00012">
    <property type="entry name" value="PHOSPHOPANTETHEINE"/>
    <property type="match status" value="3"/>
</dbReference>
<feature type="domain" description="Carrier" evidence="5">
    <location>
        <begin position="982"/>
        <end position="1057"/>
    </location>
</feature>
<dbReference type="InterPro" id="IPR001242">
    <property type="entry name" value="Condensation_dom"/>
</dbReference>
<dbReference type="InterPro" id="IPR009081">
    <property type="entry name" value="PP-bd_ACP"/>
</dbReference>
<feature type="region of interest" description="Disordered" evidence="4">
    <location>
        <begin position="2014"/>
        <end position="2034"/>
    </location>
</feature>
<dbReference type="Gene3D" id="2.30.38.10">
    <property type="entry name" value="Luciferase, Domain 3"/>
    <property type="match status" value="3"/>
</dbReference>
<evidence type="ECO:0000259" key="5">
    <source>
        <dbReference type="PROSITE" id="PS50075"/>
    </source>
</evidence>
<evidence type="ECO:0000256" key="3">
    <source>
        <dbReference type="ARBA" id="ARBA00022553"/>
    </source>
</evidence>
<dbReference type="InterPro" id="IPR006162">
    <property type="entry name" value="Ppantetheine_attach_site"/>
</dbReference>
<dbReference type="Pfam" id="PF00550">
    <property type="entry name" value="PP-binding"/>
    <property type="match status" value="3"/>
</dbReference>
<gene>
    <name evidence="6" type="ORF">G4177_12595</name>
</gene>
<dbReference type="Pfam" id="PF00501">
    <property type="entry name" value="AMP-binding"/>
    <property type="match status" value="3"/>
</dbReference>
<sequence length="3445" mass="372681">MSALEQPAVDLEADEVFVFPASSAQRRLWFLDRLEPGLATYNMPFALRLTGTLREDALAASLDALVDRHESLRTAFAEEDEQVVQLIHPPRSVTLRRESLAGLPSGEREAALRALCTREADAPFNLTEPGLLRAVLVALDGTEHVLLLVLHHIICDGWSVGVMTHELAALYAARCEGRPPALPEPELQYVDFSEWQEAWLRSEAPGRHLESWRERLGGELRPLELPADHPRPARSLHHGATRAFALPRALSDGVRRFGQEEGVTPFMTLLAAFSALLHRFTGETDVIVGTAIAGRPRRELEGVVGFFANTLALRVSLAGAPSFRELARRVKAVTLEAYAHQELPFEHLVEALSLPRDLGRNPLFQVMLVLENLPPGEFQLPGLVLRPLEIESHSAKFDLTLSLQETPGGLVGHLEYSRELFEPSTMDRWLVHFERLLDTVLARPAERLDFLPLLPPSEAALLLDTWSPPGALPRDGSLLHTRFEAQALRTPDAVAVADATRAWTYAEVERRANRLARHLVERGVGPEVRVGVCLRRTVDLPVVLLAVLKAGGAYAPLDPNYPAQRLAYLLEDSVAALVISERAVLAALPEARPTTLVLEDLEALLLDESESEAALPPRAWPEGLAYLIYTSGSTGRPKGVAIEHRSAALLLTWALDVFPPAMLDGVLAATSVCFDLSVFEMFVPWAHGGRVLVVGSVLELPGFSRRDEVTLVNTVPSAMAELLRVGGLPRSVRGVNLAGEALPRRTVDGLYALDHVERVYNLYGPSEDTTYSTWELIPRDEARGPTIGRPLENTRAYVLDASWRPVPLGVPGELFLAGDGLARGYLLRPDLSAERFVPDPFGREPGGRMYRTGDKVRWLSDGRLEYLGRLDHQVKVRGYRIELGEVEARLLALPDVADALVMAREDTTGGQQLAGFVVPREGRTLGPGVLRAALLEHLPEYMVPSVWSVLPKLPLTPNGKVDRAALRTAALVQGADGAGARAPRTQTEARLCTLWEELLGVPVRDVQRGFFELGGHSLLAMRLRSRMEALFEVSLPLRVLFEAPTVEELAARLDAARGGLRLPPVEPQPRHAPLPLSSAQQRLYFLEQLEPGSAFYTIATALRLTGALAPEALERTLRALTVRHEGLRARFTLMDGEPVQSFAPVDFALERVDASGLAPDARESWVVARATRFIRQPFALGHEAPFRAQLYTVGAQEHWLVLAVHHLVADGASIQVLLRDAAALYAGERRGTPALLPALPYQPADHAVWERRLWAEERLAPQLAYWEAKLAGPLPVLELPGDFPRPAQRTDRGRTLHFELSPALADALPARARAWDVTPFMLLLAAFQAVLARHTRQDDILVGTPIAGRDVAGSESLVGCFINTLVLRTAVDPATSFESLVARVKTTCVEAFSHADLPFDRLVQHLQPPRSTAHTPLFQAMFVLNAQPAGQGAFADVAVAEVPLESGTSTFDLTFTVLQREQGMGVAIEYSTDLFEPGTLARLFDAYEALLADALARPETRLDALRLMSSGARARWLSERSPTVHALPGEATVVSRFEAQAALTPGRTAVVAVDRTLSYAELRDEAWALAARLRARGVGRGHRVGVCLERTHRMPVVLLGVLKAGAAYVPLDPHFPRERLALMAEDAGLRLTLTEQGCEARLGAEAGALWCLDAPELEGPDAGDGAGPGPLGLDEAYVLYTSGSTGRPKGVSVHHAALENFLTSMEAAPGLSGDDVLAAVTTLSFDIAGLELYLPLRVGARIELCTRDEAQDASRLAERLERAGATVMQATPTAWRMLLEAGWTNARRMTALCGGEPLPTDLAARLLATGGALWNLYGPTETTVWSTVERVRPGEARLMVGRPVLNTPVYVLDARMEPVPPGVCGEVFIGGEGVARGYVGRAALTAERFVPDPFSATPGARLYATGDVGCLRADGRLEVRGREDAQVKVRGHRIELGEVEAALRSVPEVRDAAVAVREAGAGAARLVGYVVARSGARLSPEGLRQALESRLPAYMVPSAFVVLEALPTTLNGKVDRKALPEPPVERSTGRAPSGPREQWVARVFAEVLVRESVSADDSFFALGGDSVSAMRLVSRLRREGFASSPKQLFEHPTVAGFAEQLVPLESEPVAALAPGDAVPLTSMQRGMLFRALFSPASRDYFEQVGGMLSADLDVVAFQEAWKAALERHAALRTVFVLDGAGPPAQRIIERFEAGVSPPWTVVEGVGVAAVSDADWLRFLEEDLQQGFPLTQGPLLRLALSRAPSGLWRFALSFHHAILDGWSLGLLLAEVAEHHDAVRAGRTPVFAAPPDFRHFVRHEGGQDLGPARALWTEALRGFDSPTPLPHDERDLPVRSGEPHYARHAVELDGRETQRLQDFCARHGLTLSTLVQAAWGLVLARHAGTAEAVFGSLVSGRSAPVERVTELVGLLVNTLPVRVRVTSGQPVLTWLRELQRQQAELREHELVPLEQVQRWSEVGAGRLLFESVLVVDPWPLRGGERGVFAGGVEELGPPRTGFPLHLAAYPGASLGLALTYDTNRHGEQAVARLASSLRTVLSAMVAGPELSVGRLSLLGAEERQELLLAWNPTTHVFEHPCPLHVPFEQQAARTPSAIALEMEGRSLTYAQLDARANLLAHRLRAQGVGPEALVGVFLERSLDMVVGLYGILKAGGAWLPLEPALPPERLRQMVEDARPLVTLTSRALSGKMPEGAGLACVLDDGAWAAGLEPSASARPPPDGAGLDHPAYCIFTSGSTGRPKGALVTHRGIHNRIAWMQDAYGLGPGDRVLQKTPFSFDVSVWEFFWPLAVGARLVVARPGGHQDPAYLVRTLAAERITTVHFVPSMLQFFLEAPGLESLESLTRVFCSGEALPGALQRRVFERLPHAALHNLYGPTEASVDVSHWTCRPGDARPTVPIGFPVFNTRMHVLDADLNLLPTGALGELYLGGVQLGRGYLNRPALTAERFIPDPCAVEPGARLYRTGDLARRLEDGSLEYVGRVDSQVKVRGFRIELGEIEAVLLGLPEVAEAAVVVRQAPGGEALLVAYVAPRAGSARPDWADTLRVALARVLPEYMVPGRFAVLERLPLTSSGKVDRRALPALSDVTGDAGRAVVAPRNAREAVLVELFERVLGVTGVGATSDFFQLGGHSMLVLRLLARMEAAFGVRLPLAALFQTSTVEGLARAVETAGGEQGVLVPLGGEGDAPPLFLVHPVGGNVLCYRALGERLTGRRLYAFQSQGVTGAAPDTTVEAMAARYVRELRRVRPSGPYHLFGWSMGGVIAFEMARQLDAAGQVVAELCLLDATLEGFEQPLGPGDDAALLGAFAVDLGLSEGAVESLAPGASLPELLRAARDGGVLPEDAPLETLERLYAVFRANLEALHAYRPGPYAGALTLLAGAGGGIQEATSPDWGWARVTRGGVRTLLVPGDHYQLLNPSHVRAVGNALQSLLEGDLTATAHAPTHERNPGP</sequence>
<dbReference type="NCBIfam" id="TIGR01733">
    <property type="entry name" value="AA-adenyl-dom"/>
    <property type="match status" value="3"/>
</dbReference>
<evidence type="ECO:0000256" key="4">
    <source>
        <dbReference type="SAM" id="MobiDB-lite"/>
    </source>
</evidence>
<dbReference type="NCBIfam" id="NF003417">
    <property type="entry name" value="PRK04813.1"/>
    <property type="match status" value="3"/>
</dbReference>
<keyword evidence="2" id="KW-0596">Phosphopantetheine</keyword>
<dbReference type="InterPro" id="IPR001031">
    <property type="entry name" value="Thioesterase"/>
</dbReference>
<dbReference type="InterPro" id="IPR020845">
    <property type="entry name" value="AMP-binding_CS"/>
</dbReference>
<keyword evidence="3" id="KW-0597">Phosphoprotein</keyword>
<dbReference type="InterPro" id="IPR010071">
    <property type="entry name" value="AA_adenyl_dom"/>
</dbReference>
<evidence type="ECO:0000256" key="2">
    <source>
        <dbReference type="ARBA" id="ARBA00022450"/>
    </source>
</evidence>
<dbReference type="InterPro" id="IPR000873">
    <property type="entry name" value="AMP-dep_synth/lig_dom"/>
</dbReference>
<dbReference type="EMBL" id="JAAIYO010000003">
    <property type="protein sequence ID" value="MBE4749001.1"/>
    <property type="molecule type" value="Genomic_DNA"/>
</dbReference>
<dbReference type="Pfam" id="PF00668">
    <property type="entry name" value="Condensation"/>
    <property type="match status" value="3"/>
</dbReference>
<dbReference type="Gene3D" id="1.10.1200.10">
    <property type="entry name" value="ACP-like"/>
    <property type="match status" value="3"/>
</dbReference>
<dbReference type="Proteomes" id="UP001516472">
    <property type="component" value="Unassembled WGS sequence"/>
</dbReference>
<evidence type="ECO:0000313" key="7">
    <source>
        <dbReference type="Proteomes" id="UP001516472"/>
    </source>
</evidence>
<dbReference type="Gene3D" id="3.40.50.1820">
    <property type="entry name" value="alpha/beta hydrolase"/>
    <property type="match status" value="1"/>
</dbReference>
<dbReference type="SUPFAM" id="SSF53474">
    <property type="entry name" value="alpha/beta-Hydrolases"/>
    <property type="match status" value="1"/>
</dbReference>
<keyword evidence="7" id="KW-1185">Reference proteome</keyword>
<dbReference type="PANTHER" id="PTHR45527">
    <property type="entry name" value="NONRIBOSOMAL PEPTIDE SYNTHETASE"/>
    <property type="match status" value="1"/>
</dbReference>
<feature type="domain" description="Carrier" evidence="5">
    <location>
        <begin position="3091"/>
        <end position="3166"/>
    </location>
</feature>
<reference evidence="6 7" key="1">
    <citation type="submission" date="2020-02" db="EMBL/GenBank/DDBJ databases">
        <authorList>
            <person name="Babadi Z.K."/>
            <person name="Risdian C."/>
            <person name="Ebrahimipour G.H."/>
            <person name="Wink J."/>
        </authorList>
    </citation>
    <scope>NUCLEOTIDE SEQUENCE [LARGE SCALE GENOMIC DNA]</scope>
    <source>
        <strain evidence="6 7">ZKHCc1 1396</strain>
    </source>
</reference>
<dbReference type="Pfam" id="PF13193">
    <property type="entry name" value="AMP-binding_C"/>
    <property type="match status" value="3"/>
</dbReference>
<dbReference type="InterPro" id="IPR029058">
    <property type="entry name" value="AB_hydrolase_fold"/>
</dbReference>